<dbReference type="KEGG" id="ttz:FHG85_11990"/>
<dbReference type="InterPro" id="IPR011798">
    <property type="entry name" value="APS_reductase"/>
</dbReference>
<keyword evidence="3 14" id="KW-0479">Metal-binding</keyword>
<protein>
    <recommendedName>
        <fullName evidence="10 14">Adenosine 5'-phosphosulfate reductase</fullName>
        <shortName evidence="14">APS reductase</shortName>
        <ecNumber evidence="9 14">1.8.4.10</ecNumber>
    </recommendedName>
    <alternativeName>
        <fullName evidence="12 14">5'-adenylylsulfate reductase</fullName>
    </alternativeName>
    <alternativeName>
        <fullName evidence="11 14">Thioredoxin-dependent 5'-adenylylsulfate reductase</fullName>
    </alternativeName>
</protein>
<comment type="cofactor">
    <cofactor evidence="14">
        <name>[4Fe-4S] cluster</name>
        <dbReference type="ChEBI" id="CHEBI:49883"/>
    </cofactor>
    <text evidence="14">Binds 1 [4Fe-4S] cluster per subunit.</text>
</comment>
<comment type="similarity">
    <text evidence="1 14">Belongs to the PAPS reductase family. CysH subfamily.</text>
</comment>
<evidence type="ECO:0000256" key="13">
    <source>
        <dbReference type="ARBA" id="ARBA00048441"/>
    </source>
</evidence>
<dbReference type="GO" id="GO:0019379">
    <property type="term" value="P:sulfate assimilation, phosphoadenylyl sulfate reduction by phosphoadenylyl-sulfate reductase (thioredoxin)"/>
    <property type="evidence" value="ECO:0007669"/>
    <property type="project" value="UniProtKB-UniRule"/>
</dbReference>
<evidence type="ECO:0000256" key="7">
    <source>
        <dbReference type="ARBA" id="ARBA00024298"/>
    </source>
</evidence>
<evidence type="ECO:0000256" key="5">
    <source>
        <dbReference type="ARBA" id="ARBA00023004"/>
    </source>
</evidence>
<dbReference type="GO" id="GO:0070814">
    <property type="term" value="P:hydrogen sulfide biosynthetic process"/>
    <property type="evidence" value="ECO:0007669"/>
    <property type="project" value="UniProtKB-UniRule"/>
</dbReference>
<dbReference type="InterPro" id="IPR002500">
    <property type="entry name" value="PAPS_reduct_dom"/>
</dbReference>
<feature type="active site" description="Nucleophile; cysteine thiosulfonate intermediate" evidence="14">
    <location>
        <position position="228"/>
    </location>
</feature>
<evidence type="ECO:0000256" key="9">
    <source>
        <dbReference type="ARBA" id="ARBA00024386"/>
    </source>
</evidence>
<comment type="pathway">
    <text evidence="8 14">Sulfur metabolism; hydrogen sulfide biosynthesis; sulfite from sulfate.</text>
</comment>
<dbReference type="InterPro" id="IPR014729">
    <property type="entry name" value="Rossmann-like_a/b/a_fold"/>
</dbReference>
<evidence type="ECO:0000256" key="8">
    <source>
        <dbReference type="ARBA" id="ARBA00024327"/>
    </source>
</evidence>
<keyword evidence="17" id="KW-1185">Reference proteome</keyword>
<dbReference type="RefSeq" id="WP_173076217.1">
    <property type="nucleotide sequence ID" value="NZ_CP041345.1"/>
</dbReference>
<comment type="subcellular location">
    <subcellularLocation>
        <location evidence="14">Cytoplasm</location>
    </subcellularLocation>
</comment>
<dbReference type="SUPFAM" id="SSF52402">
    <property type="entry name" value="Adenine nucleotide alpha hydrolases-like"/>
    <property type="match status" value="1"/>
</dbReference>
<evidence type="ECO:0000259" key="15">
    <source>
        <dbReference type="Pfam" id="PF01507"/>
    </source>
</evidence>
<evidence type="ECO:0000256" key="3">
    <source>
        <dbReference type="ARBA" id="ARBA00022723"/>
    </source>
</evidence>
<dbReference type="Proteomes" id="UP000500961">
    <property type="component" value="Chromosome"/>
</dbReference>
<dbReference type="EMBL" id="CP041345">
    <property type="protein sequence ID" value="QKG80951.1"/>
    <property type="molecule type" value="Genomic_DNA"/>
</dbReference>
<evidence type="ECO:0000256" key="1">
    <source>
        <dbReference type="ARBA" id="ARBA00009732"/>
    </source>
</evidence>
<keyword evidence="4 14" id="KW-0560">Oxidoreductase</keyword>
<reference evidence="16 17" key="1">
    <citation type="submission" date="2019-07" db="EMBL/GenBank/DDBJ databases">
        <title>Thalassofilum flectens gen. nov., sp. nov., a novel moderate thermophilic anaerobe from a shallow sea hot spring in Kunashir Island (Russia), representing a new family in the order Bacteroidales, and proposal of Thalassofilacea fam. nov.</title>
        <authorList>
            <person name="Kochetkova T.V."/>
            <person name="Podosokorskaya O.A."/>
            <person name="Novikov A."/>
            <person name="Elcheninov A.G."/>
            <person name="Toshchakov S.V."/>
            <person name="Kublanov I.V."/>
        </authorList>
    </citation>
    <scope>NUCLEOTIDE SEQUENCE [LARGE SCALE GENOMIC DNA]</scope>
    <source>
        <strain evidence="16 17">38-H</strain>
    </source>
</reference>
<evidence type="ECO:0000256" key="6">
    <source>
        <dbReference type="ARBA" id="ARBA00023014"/>
    </source>
</evidence>
<dbReference type="GO" id="GO:0051539">
    <property type="term" value="F:4 iron, 4 sulfur cluster binding"/>
    <property type="evidence" value="ECO:0007669"/>
    <property type="project" value="UniProtKB-UniRule"/>
</dbReference>
<dbReference type="PANTHER" id="PTHR46482:SF9">
    <property type="entry name" value="5'-ADENYLYLSULFATE REDUCTASE 1, CHLOROPLASTIC"/>
    <property type="match status" value="1"/>
</dbReference>
<evidence type="ECO:0000313" key="17">
    <source>
        <dbReference type="Proteomes" id="UP000500961"/>
    </source>
</evidence>
<feature type="binding site" evidence="14">
    <location>
        <position position="118"/>
    </location>
    <ligand>
        <name>[4Fe-4S] cluster</name>
        <dbReference type="ChEBI" id="CHEBI:49883"/>
    </ligand>
</feature>
<dbReference type="NCBIfam" id="TIGR02055">
    <property type="entry name" value="APS_reductase"/>
    <property type="match status" value="1"/>
</dbReference>
<dbReference type="Gene3D" id="3.40.50.620">
    <property type="entry name" value="HUPs"/>
    <property type="match status" value="1"/>
</dbReference>
<dbReference type="PANTHER" id="PTHR46482">
    <property type="entry name" value="5'-ADENYLYLSULFATE REDUCTASE 3, CHLOROPLASTIC"/>
    <property type="match status" value="1"/>
</dbReference>
<name>A0A7D3XXE4_9BACT</name>
<dbReference type="InterPro" id="IPR004511">
    <property type="entry name" value="PAPS/APS_Rdtase"/>
</dbReference>
<dbReference type="HAMAP" id="MF_00063">
    <property type="entry name" value="CysH"/>
    <property type="match status" value="1"/>
</dbReference>
<dbReference type="GO" id="GO:0043866">
    <property type="term" value="F:adenylyl-sulfate reductase (thioredoxin) activity"/>
    <property type="evidence" value="ECO:0007669"/>
    <property type="project" value="UniProtKB-EC"/>
</dbReference>
<dbReference type="NCBIfam" id="TIGR00434">
    <property type="entry name" value="cysH"/>
    <property type="match status" value="1"/>
</dbReference>
<dbReference type="PIRSF" id="PIRSF000857">
    <property type="entry name" value="PAPS_reductase"/>
    <property type="match status" value="1"/>
</dbReference>
<dbReference type="GO" id="GO:0019344">
    <property type="term" value="P:cysteine biosynthetic process"/>
    <property type="evidence" value="ECO:0007669"/>
    <property type="project" value="InterPro"/>
</dbReference>
<dbReference type="EC" id="1.8.4.10" evidence="9 14"/>
<proteinExistence type="inferred from homology"/>
<dbReference type="AlphaFoldDB" id="A0A7D3XXE4"/>
<accession>A0A7D3XXE4</accession>
<dbReference type="CDD" id="cd23945">
    <property type="entry name" value="PAPS_reductase"/>
    <property type="match status" value="1"/>
</dbReference>
<keyword evidence="2 14" id="KW-0963">Cytoplasm</keyword>
<keyword evidence="5 14" id="KW-0408">Iron</keyword>
<dbReference type="GO" id="GO:0046872">
    <property type="term" value="F:metal ion binding"/>
    <property type="evidence" value="ECO:0007669"/>
    <property type="project" value="UniProtKB-KW"/>
</dbReference>
<dbReference type="NCBIfam" id="NF002537">
    <property type="entry name" value="PRK02090.1"/>
    <property type="match status" value="1"/>
</dbReference>
<sequence>MKQIVETLNAQFKGKTPEFVLDWFIKKHKGKIALASSMGAEDQVLTDMIVKIDPSVRIFTLDTGRLFYETYELIERTSLRYKKNIEIYFPSPEDVEKMVTEKGINLFYQSIENRKECCRVRKIEPLKRAFKELDVWICGLRRSQSATRTDNQLVEWDEANGLIKLNPLIDWSEEDVWKYIKENGVPYNPLHDKGFPSIGCQPCTRAIEPGEDIRAGRWWWENPETKECGLHNRKK</sequence>
<dbReference type="GO" id="GO:0004604">
    <property type="term" value="F:phosphoadenylyl-sulfate reductase (thioredoxin) activity"/>
    <property type="evidence" value="ECO:0007669"/>
    <property type="project" value="UniProtKB-UniRule"/>
</dbReference>
<feature type="binding site" evidence="14">
    <location>
        <position position="200"/>
    </location>
    <ligand>
        <name>[4Fe-4S] cluster</name>
        <dbReference type="ChEBI" id="CHEBI:49883"/>
    </ligand>
</feature>
<evidence type="ECO:0000256" key="4">
    <source>
        <dbReference type="ARBA" id="ARBA00023002"/>
    </source>
</evidence>
<dbReference type="GO" id="GO:0005737">
    <property type="term" value="C:cytoplasm"/>
    <property type="evidence" value="ECO:0007669"/>
    <property type="project" value="UniProtKB-SubCell"/>
</dbReference>
<comment type="function">
    <text evidence="7 14">Catalyzes the formation of sulfite from adenosine 5'-phosphosulfate (APS) using thioredoxin as an electron donor.</text>
</comment>
<evidence type="ECO:0000313" key="16">
    <source>
        <dbReference type="EMBL" id="QKG80951.1"/>
    </source>
</evidence>
<evidence type="ECO:0000256" key="12">
    <source>
        <dbReference type="ARBA" id="ARBA00032041"/>
    </source>
</evidence>
<comment type="catalytic activity">
    <reaction evidence="13 14">
        <text>[thioredoxin]-disulfide + sulfite + AMP + 2 H(+) = adenosine 5'-phosphosulfate + [thioredoxin]-dithiol</text>
        <dbReference type="Rhea" id="RHEA:21976"/>
        <dbReference type="Rhea" id="RHEA-COMP:10698"/>
        <dbReference type="Rhea" id="RHEA-COMP:10700"/>
        <dbReference type="ChEBI" id="CHEBI:15378"/>
        <dbReference type="ChEBI" id="CHEBI:17359"/>
        <dbReference type="ChEBI" id="CHEBI:29950"/>
        <dbReference type="ChEBI" id="CHEBI:50058"/>
        <dbReference type="ChEBI" id="CHEBI:58243"/>
        <dbReference type="ChEBI" id="CHEBI:456215"/>
        <dbReference type="EC" id="1.8.4.10"/>
    </reaction>
</comment>
<evidence type="ECO:0000256" key="14">
    <source>
        <dbReference type="HAMAP-Rule" id="MF_00063"/>
    </source>
</evidence>
<evidence type="ECO:0000256" key="2">
    <source>
        <dbReference type="ARBA" id="ARBA00022490"/>
    </source>
</evidence>
<evidence type="ECO:0000256" key="10">
    <source>
        <dbReference type="ARBA" id="ARBA00029514"/>
    </source>
</evidence>
<feature type="domain" description="Phosphoadenosine phosphosulphate reductase" evidence="15">
    <location>
        <begin position="32"/>
        <end position="206"/>
    </location>
</feature>
<dbReference type="Pfam" id="PF01507">
    <property type="entry name" value="PAPS_reduct"/>
    <property type="match status" value="1"/>
</dbReference>
<gene>
    <name evidence="14" type="primary">cysH</name>
    <name evidence="16" type="ORF">FHG85_11990</name>
</gene>
<evidence type="ECO:0000256" key="11">
    <source>
        <dbReference type="ARBA" id="ARBA00030894"/>
    </source>
</evidence>
<feature type="binding site" evidence="14">
    <location>
        <position position="117"/>
    </location>
    <ligand>
        <name>[4Fe-4S] cluster</name>
        <dbReference type="ChEBI" id="CHEBI:49883"/>
    </ligand>
</feature>
<organism evidence="16 17">
    <name type="scientific">Tenuifilum thalassicum</name>
    <dbReference type="NCBI Taxonomy" id="2590900"/>
    <lineage>
        <taxon>Bacteria</taxon>
        <taxon>Pseudomonadati</taxon>
        <taxon>Bacteroidota</taxon>
        <taxon>Bacteroidia</taxon>
        <taxon>Bacteroidales</taxon>
        <taxon>Tenuifilaceae</taxon>
        <taxon>Tenuifilum</taxon>
    </lineage>
</organism>
<feature type="binding site" evidence="14">
    <location>
        <position position="203"/>
    </location>
    <ligand>
        <name>[4Fe-4S] cluster</name>
        <dbReference type="ChEBI" id="CHEBI:49883"/>
    </ligand>
</feature>
<keyword evidence="6 14" id="KW-0411">Iron-sulfur</keyword>